<evidence type="ECO:0000313" key="3">
    <source>
        <dbReference type="EMBL" id="MCI5755833.1"/>
    </source>
</evidence>
<feature type="domain" description="Nucleoside transporter/FeoB GTPase Gate" evidence="2">
    <location>
        <begin position="44"/>
        <end position="143"/>
    </location>
</feature>
<keyword evidence="1" id="KW-0812">Transmembrane</keyword>
<dbReference type="PANTHER" id="PTHR35793">
    <property type="entry name" value="INNER MEMBRANE PROTEIN YJIG"/>
    <property type="match status" value="1"/>
</dbReference>
<name>A0AAE3FHC1_9BACT</name>
<dbReference type="Pfam" id="PF07670">
    <property type="entry name" value="Gate"/>
    <property type="match status" value="1"/>
</dbReference>
<feature type="transmembrane region" description="Helical" evidence="1">
    <location>
        <begin position="43"/>
        <end position="65"/>
    </location>
</feature>
<keyword evidence="1" id="KW-0472">Membrane</keyword>
<dbReference type="Proteomes" id="UP001139365">
    <property type="component" value="Unassembled WGS sequence"/>
</dbReference>
<evidence type="ECO:0000259" key="2">
    <source>
        <dbReference type="Pfam" id="PF07670"/>
    </source>
</evidence>
<comment type="caution">
    <text evidence="3">The sequence shown here is derived from an EMBL/GenBank/DDBJ whole genome shotgun (WGS) entry which is preliminary data.</text>
</comment>
<dbReference type="GO" id="GO:0005886">
    <property type="term" value="C:plasma membrane"/>
    <property type="evidence" value="ECO:0007669"/>
    <property type="project" value="TreeGrafter"/>
</dbReference>
<reference evidence="3 4" key="1">
    <citation type="submission" date="2022-03" db="EMBL/GenBank/DDBJ databases">
        <title>Metagenome-assembled genomes from swine fecal metagenomes.</title>
        <authorList>
            <person name="Holman D.B."/>
            <person name="Kommadath A."/>
        </authorList>
    </citation>
    <scope>NUCLEOTIDE SEQUENCE [LARGE SCALE GENOMIC DNA]</scope>
    <source>
        <strain evidence="3">SUG147</strain>
    </source>
</reference>
<proteinExistence type="predicted"/>
<organism evidence="3 4">
    <name type="scientific">Candidatus Colimorpha enterica</name>
    <dbReference type="NCBI Taxonomy" id="3083063"/>
    <lineage>
        <taxon>Bacteria</taxon>
        <taxon>Pseudomonadati</taxon>
        <taxon>Bacteroidota</taxon>
        <taxon>Bacteroidia</taxon>
        <taxon>Bacteroidales</taxon>
        <taxon>Candidatus Colimorpha</taxon>
    </lineage>
</organism>
<dbReference type="PANTHER" id="PTHR35793:SF2">
    <property type="entry name" value="INNER MEMBRANE PROTEIN YJIG"/>
    <property type="match status" value="1"/>
</dbReference>
<dbReference type="InterPro" id="IPR011642">
    <property type="entry name" value="Gate_dom"/>
</dbReference>
<sequence>MTYFAELIIPALLAVFGLCCAFSRKDMPGAFLDGAKEGLRSGIGLLPALVILMTAVTMFSASGLADAVSGVCAPFLSKMGIPEELVSFIIVRPVSGSGSIALLNEIFEKTGPDSFPSKCASVIMASSDTLIYVTAVYMSAAGVKKTRHTLPAAFLVMLLGIFLSCLLVRVMCR</sequence>
<feature type="transmembrane region" description="Helical" evidence="1">
    <location>
        <begin position="119"/>
        <end position="140"/>
    </location>
</feature>
<evidence type="ECO:0000256" key="1">
    <source>
        <dbReference type="SAM" id="Phobius"/>
    </source>
</evidence>
<evidence type="ECO:0000313" key="4">
    <source>
        <dbReference type="Proteomes" id="UP001139365"/>
    </source>
</evidence>
<accession>A0AAE3FHC1</accession>
<feature type="transmembrane region" description="Helical" evidence="1">
    <location>
        <begin position="152"/>
        <end position="172"/>
    </location>
</feature>
<dbReference type="AlphaFoldDB" id="A0AAE3FHC1"/>
<dbReference type="EMBL" id="JALEMU010000095">
    <property type="protein sequence ID" value="MCI5755833.1"/>
    <property type="molecule type" value="Genomic_DNA"/>
</dbReference>
<feature type="transmembrane region" description="Helical" evidence="1">
    <location>
        <begin position="85"/>
        <end position="107"/>
    </location>
</feature>
<dbReference type="InterPro" id="IPR052549">
    <property type="entry name" value="SpmB"/>
</dbReference>
<keyword evidence="1" id="KW-1133">Transmembrane helix</keyword>
<feature type="transmembrane region" description="Helical" evidence="1">
    <location>
        <begin position="6"/>
        <end position="23"/>
    </location>
</feature>
<protein>
    <submittedName>
        <fullName evidence="3">Spore maturation protein</fullName>
    </submittedName>
</protein>
<gene>
    <name evidence="3" type="ORF">MR241_06010</name>
</gene>